<dbReference type="EMBL" id="HBFZ01000631">
    <property type="protein sequence ID" value="CAD8987637.1"/>
    <property type="molecule type" value="Transcribed_RNA"/>
</dbReference>
<evidence type="ECO:0000313" key="3">
    <source>
        <dbReference type="EMBL" id="CAD8987637.1"/>
    </source>
</evidence>
<keyword evidence="2" id="KW-0732">Signal</keyword>
<protein>
    <submittedName>
        <fullName evidence="3">Uncharacterized protein</fullName>
    </submittedName>
</protein>
<feature type="signal peptide" evidence="2">
    <location>
        <begin position="1"/>
        <end position="25"/>
    </location>
</feature>
<organism evidence="3">
    <name type="scientific">Phaeocystis cordata</name>
    <dbReference type="NCBI Taxonomy" id="118079"/>
    <lineage>
        <taxon>Eukaryota</taxon>
        <taxon>Haptista</taxon>
        <taxon>Haptophyta</taxon>
        <taxon>Prymnesiophyceae</taxon>
        <taxon>Phaeocystales</taxon>
        <taxon>Phaeocystaceae</taxon>
        <taxon>Phaeocystis</taxon>
    </lineage>
</organism>
<feature type="compositionally biased region" description="Pro residues" evidence="1">
    <location>
        <begin position="139"/>
        <end position="151"/>
    </location>
</feature>
<gene>
    <name evidence="3" type="ORF">PCOR1465_LOCUS421</name>
</gene>
<sequence>MTSVEKALICAVLLALPAAISCARSAPLQQEQQPVAHLSSPSSAAQLSGRRLQQSLPGYDDAPDSDTSLRPDLPYAGGVGTGVVGGDAAMVDKIGTGFGEGVNIADMPETEQLIAVPDEDDAPTVGDLLLEDEQVPAEGPAPPLEYEPPLTPDADEPELPLDDEVEEEDFDEFLDWLEENWGSDTEEWNDDMMDLLREGHDSWADRHSDWVESANAFHEEMMANHQEWLDEFPLVGLAAANPLAETIADQQAFFLEQQASFFPWLGRDAGAGIIEGEGEVEGEDLELELEEEEEEAAQPLSPADFHADMFRRQRDWHKNVQELHAAQAQAFQQQALLGSNPFVVLG</sequence>
<feature type="chain" id="PRO_5030504480" evidence="2">
    <location>
        <begin position="26"/>
        <end position="346"/>
    </location>
</feature>
<dbReference type="AlphaFoldDB" id="A0A7S1HPS0"/>
<evidence type="ECO:0000256" key="2">
    <source>
        <dbReference type="SAM" id="SignalP"/>
    </source>
</evidence>
<name>A0A7S1HPS0_9EUKA</name>
<proteinExistence type="predicted"/>
<evidence type="ECO:0000256" key="1">
    <source>
        <dbReference type="SAM" id="MobiDB-lite"/>
    </source>
</evidence>
<feature type="region of interest" description="Disordered" evidence="1">
    <location>
        <begin position="135"/>
        <end position="157"/>
    </location>
</feature>
<accession>A0A7S1HPS0</accession>
<reference evidence="3" key="1">
    <citation type="submission" date="2021-01" db="EMBL/GenBank/DDBJ databases">
        <authorList>
            <person name="Corre E."/>
            <person name="Pelletier E."/>
            <person name="Niang G."/>
            <person name="Scheremetjew M."/>
            <person name="Finn R."/>
            <person name="Kale V."/>
            <person name="Holt S."/>
            <person name="Cochrane G."/>
            <person name="Meng A."/>
            <person name="Brown T."/>
            <person name="Cohen L."/>
        </authorList>
    </citation>
    <scope>NUCLEOTIDE SEQUENCE</scope>
    <source>
        <strain evidence="3">RCC1383</strain>
    </source>
</reference>
<dbReference type="PROSITE" id="PS51257">
    <property type="entry name" value="PROKAR_LIPOPROTEIN"/>
    <property type="match status" value="1"/>
</dbReference>
<feature type="region of interest" description="Disordered" evidence="1">
    <location>
        <begin position="49"/>
        <end position="74"/>
    </location>
</feature>